<evidence type="ECO:0000256" key="4">
    <source>
        <dbReference type="RuleBase" id="RU003744"/>
    </source>
</evidence>
<protein>
    <recommendedName>
        <fullName evidence="6">Solute-binding protein family 3/N-terminal domain-containing protein</fullName>
    </recommendedName>
</protein>
<sequence>MKTCKKLVRIVMFLSLIFGFVFSPGIYVQAEEQKVVTLGALGNHPPFNFTDEEGKLVGYEVDVWEEIAKRNNFKLEYQTATFDGLFQMLDQGKIDTILSQISITPDREEKYDFTETYMYSPGGWFIREDAEEVKSFEDLHGKKVAIVPGGADEKMYEKNDPDKKIEVVPFKDNQVGIQAVAEGKIDATGTSIPGGAYLLKENPDLKLKISGYNGITEHNAFPMNKDRDDDLVEVVSNTLKEMKEDGTLKKLAEKWFGIDVTVEDQTE</sequence>
<name>K1MIT5_9LACT</name>
<dbReference type="GO" id="GO:0030313">
    <property type="term" value="C:cell envelope"/>
    <property type="evidence" value="ECO:0007669"/>
    <property type="project" value="UniProtKB-SubCell"/>
</dbReference>
<dbReference type="PROSITE" id="PS01039">
    <property type="entry name" value="SBP_BACTERIAL_3"/>
    <property type="match status" value="1"/>
</dbReference>
<dbReference type="Pfam" id="PF00497">
    <property type="entry name" value="SBP_bac_3"/>
    <property type="match status" value="1"/>
</dbReference>
<keyword evidence="5" id="KW-0472">Membrane</keyword>
<dbReference type="AlphaFoldDB" id="K1MIT5"/>
<comment type="caution">
    <text evidence="7">The sequence shown here is derived from an EMBL/GenBank/DDBJ whole genome shotgun (WGS) entry which is preliminary data.</text>
</comment>
<dbReference type="Proteomes" id="UP000005147">
    <property type="component" value="Unassembled WGS sequence"/>
</dbReference>
<keyword evidence="5" id="KW-1133">Transmembrane helix</keyword>
<evidence type="ECO:0000313" key="7">
    <source>
        <dbReference type="EMBL" id="EKB55769.1"/>
    </source>
</evidence>
<accession>K1MIT5</accession>
<keyword evidence="8" id="KW-1185">Reference proteome</keyword>
<gene>
    <name evidence="7" type="ORF">HMPREF9707_00956</name>
</gene>
<dbReference type="eggNOG" id="COG0834">
    <property type="taxonomic scope" value="Bacteria"/>
</dbReference>
<reference evidence="7 8" key="1">
    <citation type="submission" date="2012-07" db="EMBL/GenBank/DDBJ databases">
        <title>The Genome Sequence of Facklamia ignava CCUG 37419.</title>
        <authorList>
            <consortium name="The Broad Institute Genome Sequencing Platform"/>
            <person name="Earl A."/>
            <person name="Ward D."/>
            <person name="Feldgarden M."/>
            <person name="Gevers D."/>
            <person name="Huys G."/>
            <person name="Walker B."/>
            <person name="Young S.K."/>
            <person name="Zeng Q."/>
            <person name="Gargeya S."/>
            <person name="Fitzgerald M."/>
            <person name="Haas B."/>
            <person name="Abouelleil A."/>
            <person name="Alvarado L."/>
            <person name="Arachchi H.M."/>
            <person name="Berlin A.M."/>
            <person name="Chapman S.B."/>
            <person name="Goldberg J."/>
            <person name="Griggs A."/>
            <person name="Gujja S."/>
            <person name="Hansen M."/>
            <person name="Howarth C."/>
            <person name="Imamovic A."/>
            <person name="Larimer J."/>
            <person name="McCowen C."/>
            <person name="Montmayeur A."/>
            <person name="Murphy C."/>
            <person name="Neiman D."/>
            <person name="Pearson M."/>
            <person name="Priest M."/>
            <person name="Roberts A."/>
            <person name="Saif S."/>
            <person name="Shea T."/>
            <person name="Sisk P."/>
            <person name="Sykes S."/>
            <person name="Wortman J."/>
            <person name="Nusbaum C."/>
            <person name="Birren B."/>
        </authorList>
    </citation>
    <scope>NUCLEOTIDE SEQUENCE [LARGE SCALE GENOMIC DNA]</scope>
    <source>
        <strain evidence="7 8">CCUG 37419</strain>
    </source>
</reference>
<dbReference type="InterPro" id="IPR018313">
    <property type="entry name" value="SBP_3_CS"/>
</dbReference>
<dbReference type="SUPFAM" id="SSF53850">
    <property type="entry name" value="Periplasmic binding protein-like II"/>
    <property type="match status" value="1"/>
</dbReference>
<dbReference type="RefSeq" id="WP_006701603.1">
    <property type="nucleotide sequence ID" value="NZ_JH932301.1"/>
</dbReference>
<feature type="domain" description="Solute-binding protein family 3/N-terminal" evidence="6">
    <location>
        <begin position="35"/>
        <end position="259"/>
    </location>
</feature>
<evidence type="ECO:0000256" key="3">
    <source>
        <dbReference type="ARBA" id="ARBA00022729"/>
    </source>
</evidence>
<dbReference type="InterPro" id="IPR001638">
    <property type="entry name" value="Solute-binding_3/MltF_N"/>
</dbReference>
<dbReference type="STRING" id="883112.HMPREF9707_00956"/>
<comment type="subcellular location">
    <subcellularLocation>
        <location evidence="1">Cell envelope</location>
    </subcellularLocation>
</comment>
<dbReference type="PANTHER" id="PTHR35936">
    <property type="entry name" value="MEMBRANE-BOUND LYTIC MUREIN TRANSGLYCOSYLASE F"/>
    <property type="match status" value="1"/>
</dbReference>
<evidence type="ECO:0000256" key="1">
    <source>
        <dbReference type="ARBA" id="ARBA00004196"/>
    </source>
</evidence>
<dbReference type="EMBL" id="AGZE01000026">
    <property type="protein sequence ID" value="EKB55769.1"/>
    <property type="molecule type" value="Genomic_DNA"/>
</dbReference>
<dbReference type="PATRIC" id="fig|883112.3.peg.953"/>
<comment type="similarity">
    <text evidence="2 4">Belongs to the bacterial solute-binding protein 3 family.</text>
</comment>
<dbReference type="SMART" id="SM00062">
    <property type="entry name" value="PBPb"/>
    <property type="match status" value="1"/>
</dbReference>
<keyword evidence="5" id="KW-0812">Transmembrane</keyword>
<proteinExistence type="inferred from homology"/>
<evidence type="ECO:0000256" key="2">
    <source>
        <dbReference type="ARBA" id="ARBA00010333"/>
    </source>
</evidence>
<evidence type="ECO:0000313" key="8">
    <source>
        <dbReference type="Proteomes" id="UP000005147"/>
    </source>
</evidence>
<dbReference type="Gene3D" id="3.40.190.10">
    <property type="entry name" value="Periplasmic binding protein-like II"/>
    <property type="match status" value="2"/>
</dbReference>
<evidence type="ECO:0000256" key="5">
    <source>
        <dbReference type="SAM" id="Phobius"/>
    </source>
</evidence>
<organism evidence="7 8">
    <name type="scientific">Falseniella ignava CCUG 37419</name>
    <dbReference type="NCBI Taxonomy" id="883112"/>
    <lineage>
        <taxon>Bacteria</taxon>
        <taxon>Bacillati</taxon>
        <taxon>Bacillota</taxon>
        <taxon>Bacilli</taxon>
        <taxon>Lactobacillales</taxon>
        <taxon>Aerococcaceae</taxon>
        <taxon>Falseniella</taxon>
    </lineage>
</organism>
<feature type="transmembrane region" description="Helical" evidence="5">
    <location>
        <begin position="7"/>
        <end position="27"/>
    </location>
</feature>
<dbReference type="PANTHER" id="PTHR35936:SF19">
    <property type="entry name" value="AMINO-ACID-BINDING PROTEIN YXEM-RELATED"/>
    <property type="match status" value="1"/>
</dbReference>
<evidence type="ECO:0000259" key="6">
    <source>
        <dbReference type="SMART" id="SM00062"/>
    </source>
</evidence>
<keyword evidence="3" id="KW-0732">Signal</keyword>
<dbReference type="HOGENOM" id="CLU_019602_18_5_9"/>